<dbReference type="PANTHER" id="PTHR43716">
    <property type="entry name" value="D-2-HYDROXYGLUTARATE DEHYDROGENASE, MITOCHONDRIAL"/>
    <property type="match status" value="1"/>
</dbReference>
<organism evidence="5 6">
    <name type="scientific">Xanthobacter agilis</name>
    <dbReference type="NCBI Taxonomy" id="47492"/>
    <lineage>
        <taxon>Bacteria</taxon>
        <taxon>Pseudomonadati</taxon>
        <taxon>Pseudomonadota</taxon>
        <taxon>Alphaproteobacteria</taxon>
        <taxon>Hyphomicrobiales</taxon>
        <taxon>Xanthobacteraceae</taxon>
        <taxon>Xanthobacter</taxon>
    </lineage>
</organism>
<proteinExistence type="inferred from homology"/>
<gene>
    <name evidence="5" type="ORF">QOZ94_003101</name>
</gene>
<dbReference type="PROSITE" id="PS51387">
    <property type="entry name" value="FAD_PCMH"/>
    <property type="match status" value="1"/>
</dbReference>
<dbReference type="EMBL" id="JAUSVY010000007">
    <property type="protein sequence ID" value="MDQ0506292.1"/>
    <property type="molecule type" value="Genomic_DNA"/>
</dbReference>
<comment type="similarity">
    <text evidence="1">Belongs to the FAD-binding oxidoreductase/transferase type 4 family.</text>
</comment>
<reference evidence="5 6" key="1">
    <citation type="submission" date="2023-07" db="EMBL/GenBank/DDBJ databases">
        <title>Genomic Encyclopedia of Type Strains, Phase IV (KMG-IV): sequencing the most valuable type-strain genomes for metagenomic binning, comparative biology and taxonomic classification.</title>
        <authorList>
            <person name="Goeker M."/>
        </authorList>
    </citation>
    <scope>NUCLEOTIDE SEQUENCE [LARGE SCALE GENOMIC DNA]</scope>
    <source>
        <strain evidence="5 6">DSM 3770</strain>
    </source>
</reference>
<evidence type="ECO:0000256" key="3">
    <source>
        <dbReference type="ARBA" id="ARBA00022827"/>
    </source>
</evidence>
<name>A0ABU0LGL2_XANAG</name>
<evidence type="ECO:0000256" key="2">
    <source>
        <dbReference type="ARBA" id="ARBA00022630"/>
    </source>
</evidence>
<keyword evidence="2" id="KW-0285">Flavoprotein</keyword>
<dbReference type="SUPFAM" id="SSF56176">
    <property type="entry name" value="FAD-binding/transporter-associated domain-like"/>
    <property type="match status" value="1"/>
</dbReference>
<sequence>MSTAAPAPLLFDAGRLQALLERIAARIGARNVVTDPAELAPHLEEGRGLYHGATPALLKPADTAEVAFIVAECAAAGVALVPQGGNTGLVGGQVPFGALLIGLSRMNRIRSLDATDLTVVAEGGCTLHQVQQAAAEKGCLFPLSIASEGTCQIGGNLSTNAGGTAVLRYGNMRELALGLEVVLPDGRIWNGLSRLRKDNTGYDLKDLFIGAEGTLGIITAASLRLFPAPRQRTTTFVGLADPQAALALLNRLRNVAGDALTGFEFLPDFGLETVLKHVPGTTRPFTGAHAFYVLAELTSTRRDDDLAALAEGVLAEAFEAGEVEDAVIACSEAQSQALWKLRESLSEAQKFEGGSIKHDVSVPVSLVPRFIEEASRLCVAHMPGLRPCPFGHMGDGNIHFNLSQPLGMDKQAYLETWEEFNRIVHDLVATMGGSISAEHGIGILKRDELPLYKDPVAIALMATLKKALDPADILNPGKVVPPV</sequence>
<dbReference type="Gene3D" id="3.30.465.10">
    <property type="match status" value="1"/>
</dbReference>
<dbReference type="InterPro" id="IPR016166">
    <property type="entry name" value="FAD-bd_PCMH"/>
</dbReference>
<accession>A0ABU0LGL2</accession>
<dbReference type="InterPro" id="IPR016167">
    <property type="entry name" value="FAD-bd_PCMH_sub1"/>
</dbReference>
<dbReference type="RefSeq" id="WP_237345716.1">
    <property type="nucleotide sequence ID" value="NZ_JABWGX010000012.1"/>
</dbReference>
<dbReference type="Gene3D" id="3.30.43.10">
    <property type="entry name" value="Uridine Diphospho-n-acetylenolpyruvylglucosamine Reductase, domain 2"/>
    <property type="match status" value="1"/>
</dbReference>
<dbReference type="Proteomes" id="UP001241747">
    <property type="component" value="Unassembled WGS sequence"/>
</dbReference>
<dbReference type="InterPro" id="IPR004113">
    <property type="entry name" value="FAD-bd_oxidored_4_C"/>
</dbReference>
<dbReference type="InterPro" id="IPR036318">
    <property type="entry name" value="FAD-bd_PCMH-like_sf"/>
</dbReference>
<dbReference type="InterPro" id="IPR016164">
    <property type="entry name" value="FAD-linked_Oxase-like_C"/>
</dbReference>
<keyword evidence="6" id="KW-1185">Reference proteome</keyword>
<dbReference type="InterPro" id="IPR006094">
    <property type="entry name" value="Oxid_FAD_bind_N"/>
</dbReference>
<evidence type="ECO:0000259" key="4">
    <source>
        <dbReference type="PROSITE" id="PS51387"/>
    </source>
</evidence>
<keyword evidence="3" id="KW-0274">FAD</keyword>
<dbReference type="Pfam" id="PF01565">
    <property type="entry name" value="FAD_binding_4"/>
    <property type="match status" value="1"/>
</dbReference>
<protein>
    <submittedName>
        <fullName evidence="5">FAD/FMN-containing dehydrogenase</fullName>
    </submittedName>
</protein>
<feature type="domain" description="FAD-binding PCMH-type" evidence="4">
    <location>
        <begin position="50"/>
        <end position="228"/>
    </location>
</feature>
<evidence type="ECO:0000256" key="1">
    <source>
        <dbReference type="ARBA" id="ARBA00008000"/>
    </source>
</evidence>
<dbReference type="Gene3D" id="3.30.70.2740">
    <property type="match status" value="1"/>
</dbReference>
<dbReference type="InterPro" id="IPR016169">
    <property type="entry name" value="FAD-bd_PCMH_sub2"/>
</dbReference>
<dbReference type="InterPro" id="IPR016171">
    <property type="entry name" value="Vanillyl_alc_oxidase_C-sub2"/>
</dbReference>
<dbReference type="Pfam" id="PF02913">
    <property type="entry name" value="FAD-oxidase_C"/>
    <property type="match status" value="1"/>
</dbReference>
<dbReference type="InterPro" id="IPR051264">
    <property type="entry name" value="FAD-oxidored/transferase_4"/>
</dbReference>
<dbReference type="Gene3D" id="3.30.70.2190">
    <property type="match status" value="1"/>
</dbReference>
<dbReference type="Gene3D" id="1.10.45.10">
    <property type="entry name" value="Vanillyl-alcohol Oxidase, Chain A, domain 4"/>
    <property type="match status" value="1"/>
</dbReference>
<evidence type="ECO:0000313" key="5">
    <source>
        <dbReference type="EMBL" id="MDQ0506292.1"/>
    </source>
</evidence>
<dbReference type="PANTHER" id="PTHR43716:SF2">
    <property type="entry name" value="BLL6224 PROTEIN"/>
    <property type="match status" value="1"/>
</dbReference>
<dbReference type="SUPFAM" id="SSF55103">
    <property type="entry name" value="FAD-linked oxidases, C-terminal domain"/>
    <property type="match status" value="1"/>
</dbReference>
<comment type="caution">
    <text evidence="5">The sequence shown here is derived from an EMBL/GenBank/DDBJ whole genome shotgun (WGS) entry which is preliminary data.</text>
</comment>
<evidence type="ECO:0000313" key="6">
    <source>
        <dbReference type="Proteomes" id="UP001241747"/>
    </source>
</evidence>